<feature type="transmembrane region" description="Helical" evidence="5">
    <location>
        <begin position="142"/>
        <end position="168"/>
    </location>
</feature>
<feature type="transmembrane region" description="Helical" evidence="5">
    <location>
        <begin position="373"/>
        <end position="390"/>
    </location>
</feature>
<keyword evidence="4 5" id="KW-0472">Membrane</keyword>
<protein>
    <submittedName>
        <fullName evidence="7">MFS transporter</fullName>
    </submittedName>
</protein>
<keyword evidence="8" id="KW-1185">Reference proteome</keyword>
<dbReference type="InterPro" id="IPR011701">
    <property type="entry name" value="MFS"/>
</dbReference>
<feature type="transmembrane region" description="Helical" evidence="5">
    <location>
        <begin position="174"/>
        <end position="194"/>
    </location>
</feature>
<feature type="transmembrane region" description="Helical" evidence="5">
    <location>
        <begin position="266"/>
        <end position="287"/>
    </location>
</feature>
<evidence type="ECO:0000256" key="3">
    <source>
        <dbReference type="ARBA" id="ARBA00022989"/>
    </source>
</evidence>
<dbReference type="Gene3D" id="1.20.1250.20">
    <property type="entry name" value="MFS general substrate transporter like domains"/>
    <property type="match status" value="2"/>
</dbReference>
<dbReference type="InterPro" id="IPR036259">
    <property type="entry name" value="MFS_trans_sf"/>
</dbReference>
<evidence type="ECO:0000259" key="6">
    <source>
        <dbReference type="PROSITE" id="PS50850"/>
    </source>
</evidence>
<dbReference type="SUPFAM" id="SSF103473">
    <property type="entry name" value="MFS general substrate transporter"/>
    <property type="match status" value="1"/>
</dbReference>
<comment type="caution">
    <text evidence="7">The sequence shown here is derived from an EMBL/GenBank/DDBJ whole genome shotgun (WGS) entry which is preliminary data.</text>
</comment>
<dbReference type="STRING" id="1844.UG56_003430"/>
<dbReference type="GO" id="GO:0005886">
    <property type="term" value="C:plasma membrane"/>
    <property type="evidence" value="ECO:0007669"/>
    <property type="project" value="UniProtKB-SubCell"/>
</dbReference>
<dbReference type="Proteomes" id="UP000033772">
    <property type="component" value="Unassembled WGS sequence"/>
</dbReference>
<feature type="transmembrane region" description="Helical" evidence="5">
    <location>
        <begin position="232"/>
        <end position="254"/>
    </location>
</feature>
<keyword evidence="2 5" id="KW-0812">Transmembrane</keyword>
<comment type="subcellular location">
    <subcellularLocation>
        <location evidence="1">Cell membrane</location>
        <topology evidence="1">Multi-pass membrane protein</topology>
    </subcellularLocation>
</comment>
<organism evidence="7 8">
    <name type="scientific">Nocardioides luteus</name>
    <dbReference type="NCBI Taxonomy" id="1844"/>
    <lineage>
        <taxon>Bacteria</taxon>
        <taxon>Bacillati</taxon>
        <taxon>Actinomycetota</taxon>
        <taxon>Actinomycetes</taxon>
        <taxon>Propionibacteriales</taxon>
        <taxon>Nocardioidaceae</taxon>
        <taxon>Nocardioides</taxon>
    </lineage>
</organism>
<evidence type="ECO:0000256" key="1">
    <source>
        <dbReference type="ARBA" id="ARBA00004651"/>
    </source>
</evidence>
<accession>A0A1J4N9H0</accession>
<evidence type="ECO:0000256" key="5">
    <source>
        <dbReference type="SAM" id="Phobius"/>
    </source>
</evidence>
<dbReference type="EMBL" id="JZDQ02000004">
    <property type="protein sequence ID" value="OIJ28125.1"/>
    <property type="molecule type" value="Genomic_DNA"/>
</dbReference>
<dbReference type="Pfam" id="PF07690">
    <property type="entry name" value="MFS_1"/>
    <property type="match status" value="1"/>
</dbReference>
<name>A0A1J4N9H0_9ACTN</name>
<dbReference type="AlphaFoldDB" id="A0A1J4N9H0"/>
<evidence type="ECO:0000313" key="8">
    <source>
        <dbReference type="Proteomes" id="UP000033772"/>
    </source>
</evidence>
<feature type="transmembrane region" description="Helical" evidence="5">
    <location>
        <begin position="53"/>
        <end position="72"/>
    </location>
</feature>
<evidence type="ECO:0000313" key="7">
    <source>
        <dbReference type="EMBL" id="OIJ28125.1"/>
    </source>
</evidence>
<proteinExistence type="predicted"/>
<reference evidence="7" key="1">
    <citation type="submission" date="2016-10" db="EMBL/GenBank/DDBJ databases">
        <title>Draft Genome Sequence of Nocardioides luteus Strain BAFB, an Alkane-Degrading Bacterium Isolated from JP-7 Polluted Soil.</title>
        <authorList>
            <person name="Brown L."/>
            <person name="Ruiz O.N."/>
            <person name="Gunasekera T."/>
        </authorList>
    </citation>
    <scope>NUCLEOTIDE SEQUENCE [LARGE SCALE GENOMIC DNA]</scope>
    <source>
        <strain evidence="7">BAFB</strain>
    </source>
</reference>
<evidence type="ECO:0000256" key="2">
    <source>
        <dbReference type="ARBA" id="ARBA00022692"/>
    </source>
</evidence>
<dbReference type="InterPro" id="IPR020846">
    <property type="entry name" value="MFS_dom"/>
</dbReference>
<feature type="transmembrane region" description="Helical" evidence="5">
    <location>
        <begin position="108"/>
        <end position="130"/>
    </location>
</feature>
<feature type="domain" description="Major facilitator superfamily (MFS) profile" evidence="6">
    <location>
        <begin position="18"/>
        <end position="421"/>
    </location>
</feature>
<dbReference type="PROSITE" id="PS50850">
    <property type="entry name" value="MFS"/>
    <property type="match status" value="1"/>
</dbReference>
<sequence length="439" mass="46934">MSYRTLLTEYPVGARRRVLLAVVVLALFISAFEGQLAPVLPLLLDDLGMSLKTYGLITAASLIFGALAGYLGGELADRVGRVRILVPFMFLSAAACLFMATADSVGHFALARIVLAFVEGVAVAGTQPLIRDFTPRMGRAQAFAFWSWGSVGANFFAAAVASATLGVFGNQWRSQLFIMAGAALVGAVVIALTLRDLAPEVRRAVRLTEHEAHTVEVPQGTKGLRLLLARRAFWTHVLAMSFLYVLLATMNAYAQTMLVQQFGVSVRAASAMTMVFWLSNLALSLVFARLSDRTQRRKAFMVGGGVAAAVFLGAFLALMGRGNEASTSVVVVLFVGIGVALAATFGPWMASFSEHVEEVHPDIQGRAFGLNHLLNRTFILATVLFAPRVVEATGGWERWMTIAWVATVLFAITAALVPGVTGRHSRTGADAEAVAQPAS</sequence>
<evidence type="ECO:0000256" key="4">
    <source>
        <dbReference type="ARBA" id="ARBA00023136"/>
    </source>
</evidence>
<feature type="transmembrane region" description="Helical" evidence="5">
    <location>
        <begin position="299"/>
        <end position="318"/>
    </location>
</feature>
<dbReference type="PANTHER" id="PTHR23518">
    <property type="entry name" value="C-METHYLTRANSFERASE"/>
    <property type="match status" value="1"/>
</dbReference>
<dbReference type="RefSeq" id="WP_045550447.1">
    <property type="nucleotide sequence ID" value="NZ_JZDQ02000004.1"/>
</dbReference>
<keyword evidence="3 5" id="KW-1133">Transmembrane helix</keyword>
<dbReference type="CDD" id="cd06174">
    <property type="entry name" value="MFS"/>
    <property type="match status" value="1"/>
</dbReference>
<feature type="transmembrane region" description="Helical" evidence="5">
    <location>
        <begin position="330"/>
        <end position="352"/>
    </location>
</feature>
<feature type="transmembrane region" description="Helical" evidence="5">
    <location>
        <begin position="84"/>
        <end position="102"/>
    </location>
</feature>
<feature type="transmembrane region" description="Helical" evidence="5">
    <location>
        <begin position="402"/>
        <end position="420"/>
    </location>
</feature>
<gene>
    <name evidence="7" type="ORF">UG56_003430</name>
</gene>
<dbReference type="PANTHER" id="PTHR23518:SF2">
    <property type="entry name" value="MAJOR FACILITATOR SUPERFAMILY TRANSPORTER"/>
    <property type="match status" value="1"/>
</dbReference>
<dbReference type="GO" id="GO:0022857">
    <property type="term" value="F:transmembrane transporter activity"/>
    <property type="evidence" value="ECO:0007669"/>
    <property type="project" value="InterPro"/>
</dbReference>
<dbReference type="OrthoDB" id="3761592at2"/>